<dbReference type="EMBL" id="CAJOAY010033146">
    <property type="protein sequence ID" value="CAF4436684.1"/>
    <property type="molecule type" value="Genomic_DNA"/>
</dbReference>
<organism evidence="1 2">
    <name type="scientific">Adineta steineri</name>
    <dbReference type="NCBI Taxonomy" id="433720"/>
    <lineage>
        <taxon>Eukaryota</taxon>
        <taxon>Metazoa</taxon>
        <taxon>Spiralia</taxon>
        <taxon>Gnathifera</taxon>
        <taxon>Rotifera</taxon>
        <taxon>Eurotatoria</taxon>
        <taxon>Bdelloidea</taxon>
        <taxon>Adinetida</taxon>
        <taxon>Adinetidae</taxon>
        <taxon>Adineta</taxon>
    </lineage>
</organism>
<accession>A0A820RJQ9</accession>
<reference evidence="1" key="1">
    <citation type="submission" date="2021-02" db="EMBL/GenBank/DDBJ databases">
        <authorList>
            <person name="Nowell W R."/>
        </authorList>
    </citation>
    <scope>NUCLEOTIDE SEQUENCE</scope>
</reference>
<feature type="non-terminal residue" evidence="1">
    <location>
        <position position="22"/>
    </location>
</feature>
<name>A0A820RJQ9_9BILA</name>
<dbReference type="Proteomes" id="UP000663881">
    <property type="component" value="Unassembled WGS sequence"/>
</dbReference>
<proteinExistence type="predicted"/>
<dbReference type="AlphaFoldDB" id="A0A820RJQ9"/>
<sequence>MSLDGEIWDAKSPILGHLGPCL</sequence>
<comment type="caution">
    <text evidence="1">The sequence shown here is derived from an EMBL/GenBank/DDBJ whole genome shotgun (WGS) entry which is preliminary data.</text>
</comment>
<evidence type="ECO:0000313" key="2">
    <source>
        <dbReference type="Proteomes" id="UP000663881"/>
    </source>
</evidence>
<gene>
    <name evidence="1" type="ORF">OKA104_LOCUS53386</name>
</gene>
<protein>
    <submittedName>
        <fullName evidence="1">Uncharacterized protein</fullName>
    </submittedName>
</protein>
<evidence type="ECO:0000313" key="1">
    <source>
        <dbReference type="EMBL" id="CAF4436684.1"/>
    </source>
</evidence>